<dbReference type="InterPro" id="IPR058624">
    <property type="entry name" value="MdtA-like_HH"/>
</dbReference>
<feature type="domain" description="CusB-like beta-barrel" evidence="4">
    <location>
        <begin position="213"/>
        <end position="285"/>
    </location>
</feature>
<keyword evidence="7" id="KW-1185">Reference proteome</keyword>
<gene>
    <name evidence="6" type="ORF">H0A68_04430</name>
</gene>
<dbReference type="GO" id="GO:1990281">
    <property type="term" value="C:efflux pump complex"/>
    <property type="evidence" value="ECO:0007669"/>
    <property type="project" value="TreeGrafter"/>
</dbReference>
<protein>
    <submittedName>
        <fullName evidence="6">Efflux RND transporter periplasmic adaptor subunit</fullName>
    </submittedName>
</protein>
<dbReference type="Gene3D" id="1.10.287.470">
    <property type="entry name" value="Helix hairpin bin"/>
    <property type="match status" value="1"/>
</dbReference>
<evidence type="ECO:0000259" key="3">
    <source>
        <dbReference type="Pfam" id="PF25917"/>
    </source>
</evidence>
<evidence type="ECO:0000313" key="7">
    <source>
        <dbReference type="Proteomes" id="UP000580517"/>
    </source>
</evidence>
<comment type="similarity">
    <text evidence="1">Belongs to the membrane fusion protein (MFP) (TC 8.A.1) family.</text>
</comment>
<dbReference type="Gene3D" id="2.40.420.20">
    <property type="match status" value="1"/>
</dbReference>
<feature type="domain" description="YknX-like C-terminal permuted SH3-like" evidence="5">
    <location>
        <begin position="292"/>
        <end position="358"/>
    </location>
</feature>
<dbReference type="InterPro" id="IPR058625">
    <property type="entry name" value="MdtA-like_BSH"/>
</dbReference>
<dbReference type="Gene3D" id="2.40.50.100">
    <property type="match status" value="1"/>
</dbReference>
<dbReference type="OrthoDB" id="9784484at2"/>
<comment type="caution">
    <text evidence="6">The sequence shown here is derived from an EMBL/GenBank/DDBJ whole genome shotgun (WGS) entry which is preliminary data.</text>
</comment>
<dbReference type="EMBL" id="JACCEW010000001">
    <property type="protein sequence ID" value="NYT36109.1"/>
    <property type="molecule type" value="Genomic_DNA"/>
</dbReference>
<dbReference type="Pfam" id="PF25917">
    <property type="entry name" value="BSH_RND"/>
    <property type="match status" value="1"/>
</dbReference>
<dbReference type="SUPFAM" id="SSF111369">
    <property type="entry name" value="HlyD-like secretion proteins"/>
    <property type="match status" value="1"/>
</dbReference>
<dbReference type="FunFam" id="2.40.30.170:FF:000010">
    <property type="entry name" value="Efflux RND transporter periplasmic adaptor subunit"/>
    <property type="match status" value="1"/>
</dbReference>
<dbReference type="PANTHER" id="PTHR30469:SF11">
    <property type="entry name" value="BLL4320 PROTEIN"/>
    <property type="match status" value="1"/>
</dbReference>
<sequence>MKNSTRGIALALVLGVVFGAIGASWLLMRYGYLAGFGDGHPMSVAENQPVPKTQVEVAPVEQTTLARDIAAVGSLRSQDSVVLRPEISGRISQINFEQGRSVEKGQVLLRLDDSVTRAELMQAQANLSLARSQYHRSEQLVKQGFISKQARDEALSKLKVAQAAEALAQAHQDKTMIRAPFDGVMGLRNVSVGDYVSPDSELVQLESLDVLDVDFRVPEQYFSNVHVGQKLVLSFDTLSGKAREGEVGAISPLLDASGRSILLRARVRNDDRALRPGMFARVRLQFSDDQALMIPEIAVAPAEDEQYVFRVVNGRVERISVKLGLRRGGRVEVVEGLMAGDMVVTRGLQNIASGDEVHTVRATTPPATAPAS</sequence>
<feature type="domain" description="Multidrug resistance protein MdtA-like barrel-sandwich hybrid" evidence="3">
    <location>
        <begin position="81"/>
        <end position="197"/>
    </location>
</feature>
<evidence type="ECO:0000259" key="5">
    <source>
        <dbReference type="Pfam" id="PF25989"/>
    </source>
</evidence>
<dbReference type="NCBIfam" id="TIGR01730">
    <property type="entry name" value="RND_mfp"/>
    <property type="match status" value="1"/>
</dbReference>
<feature type="domain" description="Multidrug resistance protein MdtA-like alpha-helical hairpin" evidence="2">
    <location>
        <begin position="116"/>
        <end position="170"/>
    </location>
</feature>
<dbReference type="RefSeq" id="WP_129968020.1">
    <property type="nucleotide sequence ID" value="NZ_JACCEW010000001.1"/>
</dbReference>
<dbReference type="Pfam" id="PF25876">
    <property type="entry name" value="HH_MFP_RND"/>
    <property type="match status" value="1"/>
</dbReference>
<dbReference type="GO" id="GO:0015562">
    <property type="term" value="F:efflux transmembrane transporter activity"/>
    <property type="evidence" value="ECO:0007669"/>
    <property type="project" value="TreeGrafter"/>
</dbReference>
<name>A0A853F812_9BURK</name>
<dbReference type="AlphaFoldDB" id="A0A853F812"/>
<organism evidence="6 7">
    <name type="scientific">Allopusillimonas soli</name>
    <dbReference type="NCBI Taxonomy" id="659016"/>
    <lineage>
        <taxon>Bacteria</taxon>
        <taxon>Pseudomonadati</taxon>
        <taxon>Pseudomonadota</taxon>
        <taxon>Betaproteobacteria</taxon>
        <taxon>Burkholderiales</taxon>
        <taxon>Alcaligenaceae</taxon>
        <taxon>Allopusillimonas</taxon>
    </lineage>
</organism>
<dbReference type="Pfam" id="PF25989">
    <property type="entry name" value="YknX_C"/>
    <property type="match status" value="1"/>
</dbReference>
<dbReference type="InterPro" id="IPR058792">
    <property type="entry name" value="Beta-barrel_RND_2"/>
</dbReference>
<dbReference type="InterPro" id="IPR058637">
    <property type="entry name" value="YknX-like_C"/>
</dbReference>
<evidence type="ECO:0000259" key="4">
    <source>
        <dbReference type="Pfam" id="PF25954"/>
    </source>
</evidence>
<evidence type="ECO:0000256" key="1">
    <source>
        <dbReference type="ARBA" id="ARBA00009477"/>
    </source>
</evidence>
<dbReference type="Gene3D" id="2.40.30.170">
    <property type="match status" value="1"/>
</dbReference>
<reference evidence="6 7" key="1">
    <citation type="submission" date="2020-07" db="EMBL/GenBank/DDBJ databases">
        <title>Taxonomic revisions and descriptions of new bacterial species based on genomic comparisons in the high-G+C-content subgroup of the family Alcaligenaceae.</title>
        <authorList>
            <person name="Szabo A."/>
            <person name="Felfoldi T."/>
        </authorList>
    </citation>
    <scope>NUCLEOTIDE SEQUENCE [LARGE SCALE GENOMIC DNA]</scope>
    <source>
        <strain evidence="6 7">DSM 25264</strain>
    </source>
</reference>
<evidence type="ECO:0000259" key="2">
    <source>
        <dbReference type="Pfam" id="PF25876"/>
    </source>
</evidence>
<dbReference type="Pfam" id="PF25954">
    <property type="entry name" value="Beta-barrel_RND_2"/>
    <property type="match status" value="1"/>
</dbReference>
<accession>A0A853F812</accession>
<dbReference type="InterPro" id="IPR006143">
    <property type="entry name" value="RND_pump_MFP"/>
</dbReference>
<evidence type="ECO:0000313" key="6">
    <source>
        <dbReference type="EMBL" id="NYT36109.1"/>
    </source>
</evidence>
<proteinExistence type="inferred from homology"/>
<dbReference type="Proteomes" id="UP000580517">
    <property type="component" value="Unassembled WGS sequence"/>
</dbReference>
<dbReference type="PANTHER" id="PTHR30469">
    <property type="entry name" value="MULTIDRUG RESISTANCE PROTEIN MDTA"/>
    <property type="match status" value="1"/>
</dbReference>